<dbReference type="InterPro" id="IPR023393">
    <property type="entry name" value="START-like_dom_sf"/>
</dbReference>
<gene>
    <name evidence="1" type="ORF">ISF6_2181</name>
</gene>
<proteinExistence type="predicted"/>
<reference evidence="2" key="1">
    <citation type="submission" date="2015-07" db="EMBL/GenBank/DDBJ databases">
        <title>Discovery of a poly(ethylene terephthalate assimilation.</title>
        <authorList>
            <person name="Yoshida S."/>
            <person name="Hiraga K."/>
            <person name="Takehana T."/>
            <person name="Taniguchi I."/>
            <person name="Yamaji H."/>
            <person name="Maeda Y."/>
            <person name="Toyohara K."/>
            <person name="Miyamoto K."/>
            <person name="Kimura Y."/>
            <person name="Oda K."/>
        </authorList>
    </citation>
    <scope>NUCLEOTIDE SEQUENCE [LARGE SCALE GENOMIC DNA]</scope>
    <source>
        <strain evidence="2">NBRC 110686 / TISTR 2288 / 201-F6</strain>
    </source>
</reference>
<dbReference type="AlphaFoldDB" id="A0A0K8P133"/>
<dbReference type="CDD" id="cd07814">
    <property type="entry name" value="SRPBCC_CalC_Aha1-like"/>
    <property type="match status" value="1"/>
</dbReference>
<dbReference type="Proteomes" id="UP000037660">
    <property type="component" value="Unassembled WGS sequence"/>
</dbReference>
<accession>A0A0K8P133</accession>
<evidence type="ECO:0000313" key="1">
    <source>
        <dbReference type="EMBL" id="GAP36341.1"/>
    </source>
</evidence>
<dbReference type="EMBL" id="BBYR01000034">
    <property type="protein sequence ID" value="GAP36341.1"/>
    <property type="molecule type" value="Genomic_DNA"/>
</dbReference>
<comment type="caution">
    <text evidence="1">The sequence shown here is derived from an EMBL/GenBank/DDBJ whole genome shotgun (WGS) entry which is preliminary data.</text>
</comment>
<organism evidence="1 2">
    <name type="scientific">Piscinibacter sakaiensis</name>
    <name type="common">Ideonella sakaiensis</name>
    <dbReference type="NCBI Taxonomy" id="1547922"/>
    <lineage>
        <taxon>Bacteria</taxon>
        <taxon>Pseudomonadati</taxon>
        <taxon>Pseudomonadota</taxon>
        <taxon>Betaproteobacteria</taxon>
        <taxon>Burkholderiales</taxon>
        <taxon>Sphaerotilaceae</taxon>
        <taxon>Piscinibacter</taxon>
    </lineage>
</organism>
<reference evidence="1 2" key="2">
    <citation type="journal article" date="2016" name="Science">
        <title>A bacterium that degrades and assimilates poly(ethylene terephthalate).</title>
        <authorList>
            <person name="Yoshida S."/>
            <person name="Hiraga K."/>
            <person name="Takehana T."/>
            <person name="Taniguchi I."/>
            <person name="Yamaji H."/>
            <person name="Maeda Y."/>
            <person name="Toyohara K."/>
            <person name="Miyamoto K."/>
            <person name="Kimura Y."/>
            <person name="Oda K."/>
        </authorList>
    </citation>
    <scope>NUCLEOTIDE SEQUENCE [LARGE SCALE GENOMIC DNA]</scope>
    <source>
        <strain evidence="2">NBRC 110686 / TISTR 2288 / 201-F6</strain>
    </source>
</reference>
<keyword evidence="2" id="KW-1185">Reference proteome</keyword>
<dbReference type="Gene3D" id="3.30.530.20">
    <property type="match status" value="1"/>
</dbReference>
<dbReference type="SUPFAM" id="SSF55961">
    <property type="entry name" value="Bet v1-like"/>
    <property type="match status" value="1"/>
</dbReference>
<dbReference type="STRING" id="1547922.ISF6_2181"/>
<evidence type="ECO:0000313" key="2">
    <source>
        <dbReference type="Proteomes" id="UP000037660"/>
    </source>
</evidence>
<protein>
    <submittedName>
        <fullName evidence="1">2-oxoglutarate dehydrogenase complex, dehydrogenase component</fullName>
    </submittedName>
</protein>
<name>A0A0K8P133_PISS1</name>
<sequence length="148" mass="16045">MAMKTLHFETTLQATPARVWDELLGPDGYRAWTAAFGEGSHFVGSWDEGARIRFLGPSGDGMSAEIAEHRPQALVSIRHLGVITGGVEDTTSDSVRAWAPAYETYRLTEVPGGCLLSVSVDTAPQWEAHMQETFPKALALLKGRCEAA</sequence>